<dbReference type="Proteomes" id="UP000118426">
    <property type="component" value="Segment"/>
</dbReference>
<feature type="compositionally biased region" description="Pro residues" evidence="1">
    <location>
        <begin position="232"/>
        <end position="255"/>
    </location>
</feature>
<protein>
    <submittedName>
        <fullName evidence="3">Membrane protein ORF131</fullName>
    </submittedName>
</protein>
<evidence type="ECO:0000313" key="4">
    <source>
        <dbReference type="Proteomes" id="UP000118426"/>
    </source>
</evidence>
<dbReference type="EMBL" id="JQ815363">
    <property type="protein sequence ID" value="AFJ20421.1"/>
    <property type="molecule type" value="Genomic_DNA"/>
</dbReference>
<feature type="region of interest" description="Disordered" evidence="1">
    <location>
        <begin position="161"/>
        <end position="180"/>
    </location>
</feature>
<proteinExistence type="predicted"/>
<feature type="compositionally biased region" description="Low complexity" evidence="1">
    <location>
        <begin position="161"/>
        <end position="177"/>
    </location>
</feature>
<evidence type="ECO:0000256" key="2">
    <source>
        <dbReference type="SAM" id="Phobius"/>
    </source>
</evidence>
<dbReference type="RefSeq" id="YP_007003787.1">
    <property type="nucleotide sequence ID" value="NC_019491.1"/>
</dbReference>
<dbReference type="KEGG" id="vg:14011275"/>
<feature type="transmembrane region" description="Helical" evidence="2">
    <location>
        <begin position="280"/>
        <end position="302"/>
    </location>
</feature>
<sequence>MSVVTLCLALLMLNLVPMLAQDVALDLSFQHALSQIYSKYGYNPGVQEAVMEVMELNVNLALVNVPLLDVETYVVDALGLNTLVTEPPTTAATIRTLAPIIGINLDKLSTTPTTTTPATTTTTTTLAPEVARAISAASAAASIAAWVAQATTTTTTTLATTTTTTTVPTTTPQGLTAPNDGVVDAFRPHTADQRSHRTGAVVVPGDTALKYKVTPVPPATPAPTKRPVWPSVGPPAPAPPGPGTPPLPPQPPTAAPPLYSWLDPAGFGKCGTGSCASGPIVFTMMLLTLFSGAAAGVTLFVLKLHRKKKAIHTV</sequence>
<name>K7PBM5_9VIRU</name>
<feature type="region of interest" description="Disordered" evidence="1">
    <location>
        <begin position="213"/>
        <end position="257"/>
    </location>
</feature>
<reference evidence="3 4" key="1">
    <citation type="journal article" date="2013" name="J. Virol.">
        <title>Comparative genomics of carp herpesviruses.</title>
        <authorList>
            <person name="Davison A.J."/>
            <person name="Kurobe T."/>
            <person name="Gatherer D."/>
            <person name="Cunningham C."/>
            <person name="Korf I."/>
            <person name="Fukuda H."/>
            <person name="Hedrick R.P."/>
            <person name="Waltzek T.B."/>
        </authorList>
    </citation>
    <scope>NUCLEOTIDE SEQUENCE [LARGE SCALE GENOMIC DNA]</scope>
    <source>
        <strain evidence="3">NG-J1</strain>
    </source>
</reference>
<dbReference type="GeneID" id="14011275"/>
<organism evidence="3 4">
    <name type="scientific">Cyprinid herpesvirus 1</name>
    <dbReference type="NCBI Taxonomy" id="317858"/>
    <lineage>
        <taxon>Viruses</taxon>
        <taxon>Duplodnaviria</taxon>
        <taxon>Heunggongvirae</taxon>
        <taxon>Peploviricota</taxon>
        <taxon>Herviviricetes</taxon>
        <taxon>Herpesvirales</taxon>
        <taxon>Alloherpesviridae</taxon>
        <taxon>Cyvirus</taxon>
        <taxon>Cyvirus cyprinidallo1</taxon>
    </lineage>
</organism>
<keyword evidence="2" id="KW-0472">Membrane</keyword>
<gene>
    <name evidence="3" type="ORF">CyHV1_ORF131</name>
</gene>
<keyword evidence="4" id="KW-1185">Reference proteome</keyword>
<keyword evidence="2" id="KW-0812">Transmembrane</keyword>
<evidence type="ECO:0000313" key="3">
    <source>
        <dbReference type="EMBL" id="AFJ20421.1"/>
    </source>
</evidence>
<accession>K7PBM5</accession>
<evidence type="ECO:0000256" key="1">
    <source>
        <dbReference type="SAM" id="MobiDB-lite"/>
    </source>
</evidence>
<keyword evidence="2" id="KW-1133">Transmembrane helix</keyword>